<dbReference type="PROSITE" id="PS51257">
    <property type="entry name" value="PROKAR_LIPOPROTEIN"/>
    <property type="match status" value="1"/>
</dbReference>
<dbReference type="EMBL" id="CP072788">
    <property type="protein sequence ID" value="QTR05009.1"/>
    <property type="molecule type" value="Genomic_DNA"/>
</dbReference>
<protein>
    <submittedName>
        <fullName evidence="2">DUF3558 family protein</fullName>
    </submittedName>
</protein>
<evidence type="ECO:0000313" key="3">
    <source>
        <dbReference type="Proteomes" id="UP000671828"/>
    </source>
</evidence>
<accession>A0A8T8I2Q2</accession>
<dbReference type="EMBL" id="JAFBCL010000001">
    <property type="protein sequence ID" value="MBM7811051.1"/>
    <property type="molecule type" value="Genomic_DNA"/>
</dbReference>
<dbReference type="InterPro" id="IPR024520">
    <property type="entry name" value="DUF3558"/>
</dbReference>
<dbReference type="RefSeq" id="WP_204841940.1">
    <property type="nucleotide sequence ID" value="NZ_JAFBCL010000001.1"/>
</dbReference>
<organism evidence="2 3">
    <name type="scientific">Saccharothrix algeriensis</name>
    <dbReference type="NCBI Taxonomy" id="173560"/>
    <lineage>
        <taxon>Bacteria</taxon>
        <taxon>Bacillati</taxon>
        <taxon>Actinomycetota</taxon>
        <taxon>Actinomycetes</taxon>
        <taxon>Pseudonocardiales</taxon>
        <taxon>Pseudonocardiaceae</taxon>
        <taxon>Saccharothrix</taxon>
    </lineage>
</organism>
<dbReference type="Proteomes" id="UP001195724">
    <property type="component" value="Unassembled WGS sequence"/>
</dbReference>
<reference evidence="1 4" key="1">
    <citation type="submission" date="2021-01" db="EMBL/GenBank/DDBJ databases">
        <title>Sequencing the genomes of 1000 actinobacteria strains.</title>
        <authorList>
            <person name="Klenk H.-P."/>
        </authorList>
    </citation>
    <scope>NUCLEOTIDE SEQUENCE [LARGE SCALE GENOMIC DNA]</scope>
    <source>
        <strain evidence="1 4">DSM 44581</strain>
    </source>
</reference>
<proteinExistence type="predicted"/>
<evidence type="ECO:0000313" key="4">
    <source>
        <dbReference type="Proteomes" id="UP001195724"/>
    </source>
</evidence>
<dbReference type="AlphaFoldDB" id="A0A8T8I2Q2"/>
<evidence type="ECO:0000313" key="2">
    <source>
        <dbReference type="EMBL" id="QTR05009.1"/>
    </source>
</evidence>
<sequence length="192" mass="20321">MTSTRRWLLGAVTVLTLTGCSYTINGDALPESGFTPATTAAPATATTTPAGDGAPKIAKQRSVAGVDPCKLLTADDLKPVGALTREPARKDDVIQESCQYVFDGASVVTALYQKYEHVRQRQPKGREAVVEGHSSWVSCDLDGNAMVCTTTTAVNPNRSILVAMTLNGGKAEQMFATLQPLIKASLNRLPQG</sequence>
<keyword evidence="4" id="KW-1185">Reference proteome</keyword>
<gene>
    <name evidence="2" type="ORF">J7S33_09900</name>
    <name evidence="1" type="ORF">JOE68_001916</name>
</gene>
<dbReference type="Pfam" id="PF12079">
    <property type="entry name" value="DUF3558"/>
    <property type="match status" value="1"/>
</dbReference>
<name>A0A8T8I2Q2_9PSEU</name>
<evidence type="ECO:0000313" key="1">
    <source>
        <dbReference type="EMBL" id="MBM7811051.1"/>
    </source>
</evidence>
<dbReference type="Proteomes" id="UP000671828">
    <property type="component" value="Chromosome"/>
</dbReference>
<reference evidence="2" key="2">
    <citation type="submission" date="2021-04" db="EMBL/GenBank/DDBJ databases">
        <title>Saccharothrix algeriensis WGS.</title>
        <authorList>
            <person name="Stuskova K."/>
            <person name="Hakalova E."/>
            <person name="Tebbal A.B."/>
            <person name="Eichmeier A."/>
        </authorList>
    </citation>
    <scope>NUCLEOTIDE SEQUENCE</scope>
    <source>
        <strain evidence="2">NRRL B-24137</strain>
    </source>
</reference>